<dbReference type="PANTHER" id="PTHR10814:SF24">
    <property type="entry name" value="TRANSDUCIN-LIKE ENHANCER PROTEIN 3"/>
    <property type="match status" value="1"/>
</dbReference>
<comment type="subcellular location">
    <subcellularLocation>
        <location evidence="1">Nucleus</location>
    </subcellularLocation>
</comment>
<dbReference type="GO" id="GO:0005667">
    <property type="term" value="C:transcription regulator complex"/>
    <property type="evidence" value="ECO:0007669"/>
    <property type="project" value="TreeGrafter"/>
</dbReference>
<reference evidence="6 7" key="1">
    <citation type="journal article" date="2019" name="Sci. Data">
        <title>Hybrid genome assembly and annotation of Danionella translucida.</title>
        <authorList>
            <person name="Kadobianskyi M."/>
            <person name="Schulze L."/>
            <person name="Schuelke M."/>
            <person name="Judkewitz B."/>
        </authorList>
    </citation>
    <scope>NUCLEOTIDE SEQUENCE [LARGE SCALE GENOMIC DNA]</scope>
    <source>
        <strain evidence="6 7">Bolton</strain>
    </source>
</reference>
<keyword evidence="4" id="KW-0175">Coiled coil</keyword>
<comment type="similarity">
    <text evidence="2">Belongs to the WD repeat Groucho/TLE family.</text>
</comment>
<feature type="domain" description="Groucho/TLE N-terminal Q-rich" evidence="5">
    <location>
        <begin position="209"/>
        <end position="254"/>
    </location>
</feature>
<organism evidence="6 7">
    <name type="scientific">Danionella cerebrum</name>
    <dbReference type="NCBI Taxonomy" id="2873325"/>
    <lineage>
        <taxon>Eukaryota</taxon>
        <taxon>Metazoa</taxon>
        <taxon>Chordata</taxon>
        <taxon>Craniata</taxon>
        <taxon>Vertebrata</taxon>
        <taxon>Euteleostomi</taxon>
        <taxon>Actinopterygii</taxon>
        <taxon>Neopterygii</taxon>
        <taxon>Teleostei</taxon>
        <taxon>Ostariophysi</taxon>
        <taxon>Cypriniformes</taxon>
        <taxon>Danionidae</taxon>
        <taxon>Danioninae</taxon>
        <taxon>Danionella</taxon>
    </lineage>
</organism>
<evidence type="ECO:0000256" key="4">
    <source>
        <dbReference type="SAM" id="Coils"/>
    </source>
</evidence>
<name>A0A553RMW1_9TELE</name>
<evidence type="ECO:0000256" key="3">
    <source>
        <dbReference type="ARBA" id="ARBA00023242"/>
    </source>
</evidence>
<dbReference type="OrthoDB" id="8949191at2759"/>
<dbReference type="GO" id="GO:0003714">
    <property type="term" value="F:transcription corepressor activity"/>
    <property type="evidence" value="ECO:0007669"/>
    <property type="project" value="TreeGrafter"/>
</dbReference>
<evidence type="ECO:0000256" key="1">
    <source>
        <dbReference type="ARBA" id="ARBA00004123"/>
    </source>
</evidence>
<evidence type="ECO:0000259" key="5">
    <source>
        <dbReference type="Pfam" id="PF03920"/>
    </source>
</evidence>
<dbReference type="EMBL" id="SRMA01006822">
    <property type="protein sequence ID" value="TRZ03529.1"/>
    <property type="molecule type" value="Genomic_DNA"/>
</dbReference>
<accession>A0A553RMW1</accession>
<keyword evidence="7" id="KW-1185">Reference proteome</keyword>
<evidence type="ECO:0000256" key="2">
    <source>
        <dbReference type="ARBA" id="ARBA00005969"/>
    </source>
</evidence>
<dbReference type="GO" id="GO:0090090">
    <property type="term" value="P:negative regulation of canonical Wnt signaling pathway"/>
    <property type="evidence" value="ECO:0007669"/>
    <property type="project" value="TreeGrafter"/>
</dbReference>
<keyword evidence="3" id="KW-0539">Nucleus</keyword>
<dbReference type="STRING" id="623744.A0A553RMW1"/>
<dbReference type="GO" id="GO:0005634">
    <property type="term" value="C:nucleus"/>
    <property type="evidence" value="ECO:0007669"/>
    <property type="project" value="UniProtKB-SubCell"/>
</dbReference>
<dbReference type="InterPro" id="IPR009146">
    <property type="entry name" value="Groucho_enhance"/>
</dbReference>
<dbReference type="InterPro" id="IPR005617">
    <property type="entry name" value="Groucho/TLE_N"/>
</dbReference>
<dbReference type="AlphaFoldDB" id="A0A553RMW1"/>
<evidence type="ECO:0000313" key="6">
    <source>
        <dbReference type="EMBL" id="TRZ03529.1"/>
    </source>
</evidence>
<sequence>MFMSAFVSFDKAFHPVCIDYSLTSHPDTLCPIEFPSLHTGPIVTMECTHVCAIALSVALASLVPKHKHVRALETVLLQHNSRLRAGRAILVLRRIKSTTANSGMCKFRTVGVLGRRSSRGGSALVSVDCLCVALVYVAGRRGNVRAVKNLVLIESHCVIERSRDGPRQELCSPLRRRSGGWPLLKFPEHWKRRGRTFVQAPHQPGQPGFKFTVAESCDRIKDEFQFLQAQYHSLKVEYDKLANEKTEMQRHYVMGSMTTALSPLLSLPPFSPSLYLPLCADLIILQGDVAFRQMHGRKLEFDFLSDYYEMSYGLNIEMHKQSAQSQRCDGRQVKCTLEMMDCVL</sequence>
<dbReference type="Pfam" id="PF03920">
    <property type="entry name" value="TLE_N"/>
    <property type="match status" value="1"/>
</dbReference>
<dbReference type="PANTHER" id="PTHR10814">
    <property type="entry name" value="TRANSDUCIN-LIKE ENHANCER PROTEIN"/>
    <property type="match status" value="1"/>
</dbReference>
<evidence type="ECO:0000313" key="7">
    <source>
        <dbReference type="Proteomes" id="UP000316079"/>
    </source>
</evidence>
<proteinExistence type="inferred from homology"/>
<gene>
    <name evidence="6" type="ORF">DNTS_030881</name>
</gene>
<comment type="caution">
    <text evidence="6">The sequence shown here is derived from an EMBL/GenBank/DDBJ whole genome shotgun (WGS) entry which is preliminary data.</text>
</comment>
<dbReference type="Proteomes" id="UP000316079">
    <property type="component" value="Unassembled WGS sequence"/>
</dbReference>
<protein>
    <recommendedName>
        <fullName evidence="5">Groucho/TLE N-terminal Q-rich domain-containing protein</fullName>
    </recommendedName>
</protein>
<feature type="coiled-coil region" evidence="4">
    <location>
        <begin position="217"/>
        <end position="251"/>
    </location>
</feature>